<organism evidence="12">
    <name type="scientific">Notodromas monacha</name>
    <dbReference type="NCBI Taxonomy" id="399045"/>
    <lineage>
        <taxon>Eukaryota</taxon>
        <taxon>Metazoa</taxon>
        <taxon>Ecdysozoa</taxon>
        <taxon>Arthropoda</taxon>
        <taxon>Crustacea</taxon>
        <taxon>Oligostraca</taxon>
        <taxon>Ostracoda</taxon>
        <taxon>Podocopa</taxon>
        <taxon>Podocopida</taxon>
        <taxon>Cypridocopina</taxon>
        <taxon>Cypridoidea</taxon>
        <taxon>Cyprididae</taxon>
        <taxon>Notodromas</taxon>
    </lineage>
</organism>
<dbReference type="InterPro" id="IPR017946">
    <property type="entry name" value="PLC-like_Pdiesterase_TIM-brl"/>
</dbReference>
<dbReference type="Proteomes" id="UP000678499">
    <property type="component" value="Unassembled WGS sequence"/>
</dbReference>
<evidence type="ECO:0000313" key="13">
    <source>
        <dbReference type="Proteomes" id="UP000678499"/>
    </source>
</evidence>
<evidence type="ECO:0000256" key="6">
    <source>
        <dbReference type="ARBA" id="ARBA00022989"/>
    </source>
</evidence>
<feature type="transmembrane region" description="Helical" evidence="11">
    <location>
        <begin position="179"/>
        <end position="200"/>
    </location>
</feature>
<dbReference type="EMBL" id="OA882062">
    <property type="protein sequence ID" value="CAD7272387.1"/>
    <property type="molecule type" value="Genomic_DNA"/>
</dbReference>
<protein>
    <recommendedName>
        <fullName evidence="10">Lysophospholipid acyltransferase 7</fullName>
    </recommendedName>
</protein>
<feature type="transmembrane region" description="Helical" evidence="11">
    <location>
        <begin position="377"/>
        <end position="400"/>
    </location>
</feature>
<dbReference type="EMBL" id="CAJPEX010000025">
    <property type="protein sequence ID" value="CAG0912539.1"/>
    <property type="molecule type" value="Genomic_DNA"/>
</dbReference>
<evidence type="ECO:0000256" key="7">
    <source>
        <dbReference type="ARBA" id="ARBA00023136"/>
    </source>
</evidence>
<accession>A0A7R9BDK9</accession>
<feature type="transmembrane region" description="Helical" evidence="11">
    <location>
        <begin position="215"/>
        <end position="231"/>
    </location>
</feature>
<proteinExistence type="inferred from homology"/>
<evidence type="ECO:0000256" key="2">
    <source>
        <dbReference type="ARBA" id="ARBA00005074"/>
    </source>
</evidence>
<dbReference type="GO" id="GO:0030258">
    <property type="term" value="P:lipid modification"/>
    <property type="evidence" value="ECO:0007669"/>
    <property type="project" value="TreeGrafter"/>
</dbReference>
<feature type="transmembrane region" description="Helical" evidence="11">
    <location>
        <begin position="140"/>
        <end position="158"/>
    </location>
</feature>
<keyword evidence="4" id="KW-0808">Transferase</keyword>
<dbReference type="GO" id="GO:0008081">
    <property type="term" value="F:phosphoric diester hydrolase activity"/>
    <property type="evidence" value="ECO:0007669"/>
    <property type="project" value="InterPro"/>
</dbReference>
<evidence type="ECO:0000256" key="5">
    <source>
        <dbReference type="ARBA" id="ARBA00022692"/>
    </source>
</evidence>
<dbReference type="GO" id="GO:0006661">
    <property type="term" value="P:phosphatidylinositol biosynthetic process"/>
    <property type="evidence" value="ECO:0007669"/>
    <property type="project" value="TreeGrafter"/>
</dbReference>
<dbReference type="SUPFAM" id="SSF51695">
    <property type="entry name" value="PLC-like phosphodiesterases"/>
    <property type="match status" value="1"/>
</dbReference>
<dbReference type="GO" id="GO:0071617">
    <property type="term" value="F:lysophospholipid acyltransferase activity"/>
    <property type="evidence" value="ECO:0007669"/>
    <property type="project" value="TreeGrafter"/>
</dbReference>
<evidence type="ECO:0000256" key="4">
    <source>
        <dbReference type="ARBA" id="ARBA00022679"/>
    </source>
</evidence>
<keyword evidence="8" id="KW-0012">Acyltransferase</keyword>
<dbReference type="PANTHER" id="PTHR13906:SF16">
    <property type="entry name" value="LYSOPHOSPHOLIPID ACYLTRANSFERASE 7"/>
    <property type="match status" value="1"/>
</dbReference>
<comment type="similarity">
    <text evidence="3">Belongs to the membrane-bound acyltransferase family.</text>
</comment>
<evidence type="ECO:0000256" key="1">
    <source>
        <dbReference type="ARBA" id="ARBA00004141"/>
    </source>
</evidence>
<dbReference type="PANTHER" id="PTHR13906">
    <property type="entry name" value="PORCUPINE"/>
    <property type="match status" value="1"/>
</dbReference>
<evidence type="ECO:0000256" key="10">
    <source>
        <dbReference type="ARBA" id="ARBA00093678"/>
    </source>
</evidence>
<feature type="transmembrane region" description="Helical" evidence="11">
    <location>
        <begin position="77"/>
        <end position="96"/>
    </location>
</feature>
<evidence type="ECO:0000256" key="9">
    <source>
        <dbReference type="ARBA" id="ARBA00025707"/>
    </source>
</evidence>
<keyword evidence="13" id="KW-1185">Reference proteome</keyword>
<dbReference type="Pfam" id="PF03062">
    <property type="entry name" value="MBOAT"/>
    <property type="match status" value="1"/>
</dbReference>
<dbReference type="InterPro" id="IPR049941">
    <property type="entry name" value="LPLAT_7/PORCN-like"/>
</dbReference>
<sequence length="1151" mass="132090">MALLHDFIYLGSLIFCIAFGEVLRKIKNPEKRKLVATFLGVLIVFLLSGTYIIHPILMVLVNATIITYVSQRWCHVASFFFSFSYLIFCRSFWYLGLSEIPDFLNAVVMLLTLRVVGLAFEKNRGPSEKHDYPFPNFIDIVHYSCCYIGVLTGPYFRYSAYYDMLYSEHTSRVSCREAMLNRMMFVPMYLVLFFLTNYLFPVNTVESEEFSRRSWLYKFIFSNAVFFTFRMRMYSAFIISECVCINAGLGAYPKKFESKSGLGPTARTKELSGEEEYDFETVKNIDAYGSDFAPTVREGMRWWNMTVQYWLAVNIYKGLAGYPKAFRVAATMMVSSIWHGVYAGYYLSLLTVPFIMVVEDLYERRLRNRLSETGKAVYDWVSLALKMQWFAYMGMAFLLLRVDKTLHYWSSVYFAGHLLIVFLYVLGRIAFPKKGKSKIEDEEIKREFGDVRVMNSTNACGDRVIPLYDTCLHAVADNLKIIRDVRDIPQPVLSDIIGAAIRRKSSVFRKGGSSYSFVSEVKKKHVALMPQSVVLNMHLEDLNEFFSCFELAVENLTVLTVCGLDLRNHDLWSALGHGSKKYVLVETISGLNWRYRSTAKEFYELRRNLVLWTRLEGAQTCDIPFPGIPAKIIPPCSDLALLFLHDATLGGKRSSDEARDFHRRIKVYLSVSPVGSGTMRKTDEHNFRKRIRIHWLVVPAEVAAVGPKMFGKIISVKKPIVVDDEPRDGDLIGLFARAPRDWSSCARDESPCGGDSQLLPIWKKRALEIYDPMKFKDMLIVTKYQLKEFEFYNADLKKSRNMGFYCGYFRNGRVLSVASLSTHPTWMKELETCIGRIPLRNLMIPGTHGSGSYQKYHGSASESLFVKYAMTQEEDILNQLMLGIRYLDLRIGYYSTATPNSTASDPVDFFWLNHDFLKINKLRPALRAIKKFISNTQEIVILDIHRFPVGNFDSFPERHERLIDILVSTFGPWMAPRSMVFVTPFVKSGMLRLGKRLLVAYNHSCHVKCELLWPGIPRHWGNTNRMDSLESFMDSTFIRSKHSDCMWTISAALTPSFWDVATDRLNGLRTAADSLNHHLSKWLKTKYATSANIVAVDFFLSSDVIRTAIQCNLLRSELQLFGGSQTEVDDEIDAFRKDVIVQENVLQGADK</sequence>
<dbReference type="GO" id="GO:0044233">
    <property type="term" value="C:mitochondria-associated endoplasmic reticulum membrane contact site"/>
    <property type="evidence" value="ECO:0007669"/>
    <property type="project" value="TreeGrafter"/>
</dbReference>
<keyword evidence="6 11" id="KW-1133">Transmembrane helix</keyword>
<evidence type="ECO:0000256" key="11">
    <source>
        <dbReference type="SAM" id="Phobius"/>
    </source>
</evidence>
<feature type="transmembrane region" description="Helical" evidence="11">
    <location>
        <begin position="35"/>
        <end position="57"/>
    </location>
</feature>
<evidence type="ECO:0000256" key="8">
    <source>
        <dbReference type="ARBA" id="ARBA00023315"/>
    </source>
</evidence>
<feature type="transmembrane region" description="Helical" evidence="11">
    <location>
        <begin position="412"/>
        <end position="431"/>
    </location>
</feature>
<reference evidence="12" key="1">
    <citation type="submission" date="2020-11" db="EMBL/GenBank/DDBJ databases">
        <authorList>
            <person name="Tran Van P."/>
        </authorList>
    </citation>
    <scope>NUCLEOTIDE SEQUENCE</scope>
</reference>
<comment type="pathway">
    <text evidence="2">Lipid metabolism; phospholipid metabolism.</text>
</comment>
<keyword evidence="5 11" id="KW-0812">Transmembrane</keyword>
<name>A0A7R9BDK9_9CRUS</name>
<evidence type="ECO:0000256" key="3">
    <source>
        <dbReference type="ARBA" id="ARBA00010323"/>
    </source>
</evidence>
<dbReference type="AlphaFoldDB" id="A0A7R9BDK9"/>
<dbReference type="Gene3D" id="3.20.20.190">
    <property type="entry name" value="Phosphatidylinositol (PI) phosphodiesterase"/>
    <property type="match status" value="1"/>
</dbReference>
<comment type="subcellular location">
    <subcellularLocation>
        <location evidence="1">Membrane</location>
        <topology evidence="1">Multi-pass membrane protein</topology>
    </subcellularLocation>
</comment>
<comment type="pathway">
    <text evidence="9">Phospholipid metabolism.</text>
</comment>
<dbReference type="OrthoDB" id="7663182at2759"/>
<gene>
    <name evidence="12" type="ORF">NMOB1V02_LOCUS323</name>
</gene>
<keyword evidence="7 11" id="KW-0472">Membrane</keyword>
<dbReference type="InterPro" id="IPR004299">
    <property type="entry name" value="MBOAT_fam"/>
</dbReference>
<dbReference type="GO" id="GO:0016020">
    <property type="term" value="C:membrane"/>
    <property type="evidence" value="ECO:0007669"/>
    <property type="project" value="UniProtKB-SubCell"/>
</dbReference>
<feature type="transmembrane region" description="Helical" evidence="11">
    <location>
        <begin position="337"/>
        <end position="357"/>
    </location>
</feature>
<feature type="transmembrane region" description="Helical" evidence="11">
    <location>
        <begin position="6"/>
        <end position="23"/>
    </location>
</feature>
<evidence type="ECO:0000313" key="12">
    <source>
        <dbReference type="EMBL" id="CAD7272387.1"/>
    </source>
</evidence>